<accession>A0A930U5M2</accession>
<dbReference type="Proteomes" id="UP000646211">
    <property type="component" value="Unassembled WGS sequence"/>
</dbReference>
<comment type="caution">
    <text evidence="1">The sequence shown here is derived from an EMBL/GenBank/DDBJ whole genome shotgun (WGS) entry which is preliminary data.</text>
</comment>
<proteinExistence type="predicted"/>
<evidence type="ECO:0000313" key="2">
    <source>
        <dbReference type="Proteomes" id="UP000646211"/>
    </source>
</evidence>
<dbReference type="RefSeq" id="WP_194310571.1">
    <property type="nucleotide sequence ID" value="NZ_JADHEC010000002.1"/>
</dbReference>
<sequence>MNNKVNLFILIPESNPKFNWICNLDILIDETNAITYLKNLELYKKSINLENYNGYYDENSFLELVNHFEILDDYFYPNKLKRKLISLYQDFSDWRGNKKQISENIYQIFNQNIENHTLCEISQRKHNVSDENFALLNHIFINNNHIEITINQEHSNTFEILSDESQLINWFTENRIPQRKFQAIQKHDIRKPLFRNGEWRYPLYRSSINPQDILKTAIGLTKKELFGYDSNKKMFIVFKYENVEHENQYHGYHVELDSDEVNSVIKNKLLYK</sequence>
<dbReference type="AlphaFoldDB" id="A0A930U5M2"/>
<name>A0A930U5M2_9FLAO</name>
<keyword evidence="2" id="KW-1185">Reference proteome</keyword>
<reference evidence="1" key="1">
    <citation type="submission" date="2020-11" db="EMBL/GenBank/DDBJ databases">
        <title>Genome of Flavobacterium soyangense.</title>
        <authorList>
            <person name="Liu Q."/>
            <person name="Xin Y.-H."/>
        </authorList>
    </citation>
    <scope>NUCLEOTIDE SEQUENCE</scope>
    <source>
        <strain evidence="1">CGMCC 1.13493</strain>
    </source>
</reference>
<organism evidence="1 2">
    <name type="scientific">Flavobacterium soyangense</name>
    <dbReference type="NCBI Taxonomy" id="2023265"/>
    <lineage>
        <taxon>Bacteria</taxon>
        <taxon>Pseudomonadati</taxon>
        <taxon>Bacteroidota</taxon>
        <taxon>Flavobacteriia</taxon>
        <taxon>Flavobacteriales</taxon>
        <taxon>Flavobacteriaceae</taxon>
        <taxon>Flavobacterium</taxon>
    </lineage>
</organism>
<gene>
    <name evidence="1" type="ORF">IR213_01680</name>
</gene>
<dbReference type="EMBL" id="JADHEC010000002">
    <property type="protein sequence ID" value="MBF2707308.1"/>
    <property type="molecule type" value="Genomic_DNA"/>
</dbReference>
<protein>
    <submittedName>
        <fullName evidence="1">Uncharacterized protein</fullName>
    </submittedName>
</protein>
<evidence type="ECO:0000313" key="1">
    <source>
        <dbReference type="EMBL" id="MBF2707308.1"/>
    </source>
</evidence>